<evidence type="ECO:0000256" key="9">
    <source>
        <dbReference type="SAM" id="MobiDB-lite"/>
    </source>
</evidence>
<keyword evidence="5 11" id="KW-0418">Kinase</keyword>
<evidence type="ECO:0000313" key="11">
    <source>
        <dbReference type="EMBL" id="BAM81741.1"/>
    </source>
</evidence>
<dbReference type="OMA" id="HSEIRMH"/>
<feature type="region of interest" description="Disordered" evidence="9">
    <location>
        <begin position="518"/>
        <end position="555"/>
    </location>
</feature>
<keyword evidence="4" id="KW-0547">Nucleotide-binding</keyword>
<reference evidence="11 12" key="1">
    <citation type="journal article" date="2004" name="Nature">
        <title>Genome sequence of the ultrasmall unicellular red alga Cyanidioschyzon merolae 10D.</title>
        <authorList>
            <person name="Matsuzaki M."/>
            <person name="Misumi O."/>
            <person name="Shin-i T."/>
            <person name="Maruyama S."/>
            <person name="Takahara M."/>
            <person name="Miyagishima S."/>
            <person name="Mori T."/>
            <person name="Nishida K."/>
            <person name="Yagisawa F."/>
            <person name="Nishida K."/>
            <person name="Yoshida Y."/>
            <person name="Nishimura Y."/>
            <person name="Nakao S."/>
            <person name="Kobayashi T."/>
            <person name="Momoyama Y."/>
            <person name="Higashiyama T."/>
            <person name="Minoda A."/>
            <person name="Sano M."/>
            <person name="Nomoto H."/>
            <person name="Oishi K."/>
            <person name="Hayashi H."/>
            <person name="Ohta F."/>
            <person name="Nishizaka S."/>
            <person name="Haga S."/>
            <person name="Miura S."/>
            <person name="Morishita T."/>
            <person name="Kabeya Y."/>
            <person name="Terasawa K."/>
            <person name="Suzuki Y."/>
            <person name="Ishii Y."/>
            <person name="Asakawa S."/>
            <person name="Takano H."/>
            <person name="Ohta N."/>
            <person name="Kuroiwa H."/>
            <person name="Tanaka K."/>
            <person name="Shimizu N."/>
            <person name="Sugano S."/>
            <person name="Sato N."/>
            <person name="Nozaki H."/>
            <person name="Ogasawara N."/>
            <person name="Kohara Y."/>
            <person name="Kuroiwa T."/>
        </authorList>
    </citation>
    <scope>NUCLEOTIDE SEQUENCE [LARGE SCALE GENOMIC DNA]</scope>
    <source>
        <strain evidence="11 12">10D</strain>
    </source>
</reference>
<dbReference type="STRING" id="280699.M1UV09"/>
<evidence type="ECO:0000256" key="1">
    <source>
        <dbReference type="ARBA" id="ARBA00012513"/>
    </source>
</evidence>
<evidence type="ECO:0000256" key="8">
    <source>
        <dbReference type="ARBA" id="ARBA00048679"/>
    </source>
</evidence>
<dbReference type="SUPFAM" id="SSF56112">
    <property type="entry name" value="Protein kinase-like (PK-like)"/>
    <property type="match status" value="1"/>
</dbReference>
<keyword evidence="3" id="KW-0808">Transferase</keyword>
<evidence type="ECO:0000256" key="5">
    <source>
        <dbReference type="ARBA" id="ARBA00022777"/>
    </source>
</evidence>
<keyword evidence="6" id="KW-0067">ATP-binding</keyword>
<dbReference type="PANTHER" id="PTHR22967:SF57">
    <property type="entry name" value="AUXILIN, ISOFORM A-RELATED"/>
    <property type="match status" value="1"/>
</dbReference>
<dbReference type="Gene3D" id="1.10.510.10">
    <property type="entry name" value="Transferase(Phosphotransferase) domain 1"/>
    <property type="match status" value="1"/>
</dbReference>
<name>M1UV09_CYAM1</name>
<evidence type="ECO:0000256" key="7">
    <source>
        <dbReference type="ARBA" id="ARBA00047899"/>
    </source>
</evidence>
<organism evidence="11 12">
    <name type="scientific">Cyanidioschyzon merolae (strain NIES-3377 / 10D)</name>
    <name type="common">Unicellular red alga</name>
    <dbReference type="NCBI Taxonomy" id="280699"/>
    <lineage>
        <taxon>Eukaryota</taxon>
        <taxon>Rhodophyta</taxon>
        <taxon>Bangiophyceae</taxon>
        <taxon>Cyanidiales</taxon>
        <taxon>Cyanidiaceae</taxon>
        <taxon>Cyanidioschyzon</taxon>
    </lineage>
</organism>
<gene>
    <name evidence="11" type="ORF">CYME_CMP090C</name>
</gene>
<evidence type="ECO:0000256" key="3">
    <source>
        <dbReference type="ARBA" id="ARBA00022679"/>
    </source>
</evidence>
<accession>M1UV09</accession>
<dbReference type="PROSITE" id="PS50011">
    <property type="entry name" value="PROTEIN_KINASE_DOM"/>
    <property type="match status" value="1"/>
</dbReference>
<dbReference type="InterPro" id="IPR008271">
    <property type="entry name" value="Ser/Thr_kinase_AS"/>
</dbReference>
<dbReference type="SMART" id="SM00220">
    <property type="entry name" value="S_TKc"/>
    <property type="match status" value="1"/>
</dbReference>
<feature type="compositionally biased region" description="Low complexity" evidence="9">
    <location>
        <begin position="528"/>
        <end position="537"/>
    </location>
</feature>
<dbReference type="HOGENOM" id="CLU_491244_0_0_1"/>
<dbReference type="Proteomes" id="UP000007014">
    <property type="component" value="Chromosome 16"/>
</dbReference>
<dbReference type="EC" id="2.7.11.1" evidence="1"/>
<dbReference type="PANTHER" id="PTHR22967">
    <property type="entry name" value="SERINE/THREONINE PROTEIN KINASE"/>
    <property type="match status" value="1"/>
</dbReference>
<dbReference type="PROSITE" id="PS00108">
    <property type="entry name" value="PROTEIN_KINASE_ST"/>
    <property type="match status" value="1"/>
</dbReference>
<dbReference type="EMBL" id="AP006498">
    <property type="protein sequence ID" value="BAM81741.1"/>
    <property type="molecule type" value="Genomic_DNA"/>
</dbReference>
<comment type="catalytic activity">
    <reaction evidence="7">
        <text>L-threonyl-[protein] + ATP = O-phospho-L-threonyl-[protein] + ADP + H(+)</text>
        <dbReference type="Rhea" id="RHEA:46608"/>
        <dbReference type="Rhea" id="RHEA-COMP:11060"/>
        <dbReference type="Rhea" id="RHEA-COMP:11605"/>
        <dbReference type="ChEBI" id="CHEBI:15378"/>
        <dbReference type="ChEBI" id="CHEBI:30013"/>
        <dbReference type="ChEBI" id="CHEBI:30616"/>
        <dbReference type="ChEBI" id="CHEBI:61977"/>
        <dbReference type="ChEBI" id="CHEBI:456216"/>
        <dbReference type="EC" id="2.7.11.1"/>
    </reaction>
</comment>
<dbReference type="AlphaFoldDB" id="M1UV09"/>
<dbReference type="GO" id="GO:0004674">
    <property type="term" value="F:protein serine/threonine kinase activity"/>
    <property type="evidence" value="ECO:0007669"/>
    <property type="project" value="UniProtKB-KW"/>
</dbReference>
<evidence type="ECO:0000256" key="2">
    <source>
        <dbReference type="ARBA" id="ARBA00022527"/>
    </source>
</evidence>
<evidence type="ECO:0000259" key="10">
    <source>
        <dbReference type="PROSITE" id="PS50011"/>
    </source>
</evidence>
<sequence length="555" mass="61283">MFTWTKGALDWFQSWATSPTTDRNAERGAALHPGGFPEHFDGEDGGLLRTLVIRDREIILWSPPIATGGYATIHAASERCDDKNSRYTAPYVVKATHFGTSADIRRLAENERAIYEYLESCRCHDRPQLPNGVVRFYGSCVLEGTESSVFLLLERVRGGSLAELFEREALARQPLPESRLLRIALDLLGALRYLHALQPAAIIHRDVKLENILYDPQAQRWLLCDLASAQLFVPEGDHRTSPGESALASHPVATANVPHDPNSSTIAMTTRWYRAPEMIDAFASASLVHSMPEKQDIWACGCVLFSLAYGFHPFANDGELQIISGAPWHLIDSKRRAQYSDRVEQLLRGLLKLDVQRRWSANEAIAFLLQESEQDEHPFSSRDAQLNVHDASLNSDALQAHGSACSAPMDDELCWATFPEVDTSRHFEFSGKTCSGRQREVHGGSASVKRSFAGAPHSLNSIASEYPGSQRVNADYTQLAVAESMARKGTSHAALNPSERSDITSEPVSGIATRQHVYGIAGKEPPQTATIASTTTTKHSNQSNGTSERDLIDWH</sequence>
<evidence type="ECO:0000256" key="6">
    <source>
        <dbReference type="ARBA" id="ARBA00022840"/>
    </source>
</evidence>
<dbReference type="Gramene" id="CMP090CT">
    <property type="protein sequence ID" value="CMP090CT"/>
    <property type="gene ID" value="CMP090C"/>
</dbReference>
<dbReference type="KEGG" id="cme:CYME_CMP090C"/>
<dbReference type="RefSeq" id="XP_005537777.1">
    <property type="nucleotide sequence ID" value="XM_005537720.1"/>
</dbReference>
<comment type="catalytic activity">
    <reaction evidence="8">
        <text>L-seryl-[protein] + ATP = O-phospho-L-seryl-[protein] + ADP + H(+)</text>
        <dbReference type="Rhea" id="RHEA:17989"/>
        <dbReference type="Rhea" id="RHEA-COMP:9863"/>
        <dbReference type="Rhea" id="RHEA-COMP:11604"/>
        <dbReference type="ChEBI" id="CHEBI:15378"/>
        <dbReference type="ChEBI" id="CHEBI:29999"/>
        <dbReference type="ChEBI" id="CHEBI:30616"/>
        <dbReference type="ChEBI" id="CHEBI:83421"/>
        <dbReference type="ChEBI" id="CHEBI:456216"/>
        <dbReference type="EC" id="2.7.11.1"/>
    </reaction>
</comment>
<dbReference type="OrthoDB" id="248923at2759"/>
<evidence type="ECO:0000256" key="4">
    <source>
        <dbReference type="ARBA" id="ARBA00022741"/>
    </source>
</evidence>
<proteinExistence type="predicted"/>
<dbReference type="GO" id="GO:0005524">
    <property type="term" value="F:ATP binding"/>
    <property type="evidence" value="ECO:0007669"/>
    <property type="project" value="UniProtKB-KW"/>
</dbReference>
<protein>
    <recommendedName>
        <fullName evidence="1">non-specific serine/threonine protein kinase</fullName>
        <ecNumber evidence="1">2.7.11.1</ecNumber>
    </recommendedName>
</protein>
<dbReference type="GeneID" id="16996009"/>
<feature type="domain" description="Protein kinase" evidence="10">
    <location>
        <begin position="59"/>
        <end position="380"/>
    </location>
</feature>
<keyword evidence="2" id="KW-0723">Serine/threonine-protein kinase</keyword>
<dbReference type="GO" id="GO:0005737">
    <property type="term" value="C:cytoplasm"/>
    <property type="evidence" value="ECO:0007669"/>
    <property type="project" value="TreeGrafter"/>
</dbReference>
<dbReference type="InterPro" id="IPR011009">
    <property type="entry name" value="Kinase-like_dom_sf"/>
</dbReference>
<keyword evidence="12" id="KW-1185">Reference proteome</keyword>
<dbReference type="InterPro" id="IPR000719">
    <property type="entry name" value="Prot_kinase_dom"/>
</dbReference>
<reference evidence="11 12" key="2">
    <citation type="journal article" date="2007" name="BMC Biol.">
        <title>A 100%-complete sequence reveals unusually simple genomic features in the hot-spring red alga Cyanidioschyzon merolae.</title>
        <authorList>
            <person name="Nozaki H."/>
            <person name="Takano H."/>
            <person name="Misumi O."/>
            <person name="Terasawa K."/>
            <person name="Matsuzaki M."/>
            <person name="Maruyama S."/>
            <person name="Nishida K."/>
            <person name="Yagisawa F."/>
            <person name="Yoshida Y."/>
            <person name="Fujiwara T."/>
            <person name="Takio S."/>
            <person name="Tamura K."/>
            <person name="Chung S.J."/>
            <person name="Nakamura S."/>
            <person name="Kuroiwa H."/>
            <person name="Tanaka K."/>
            <person name="Sato N."/>
            <person name="Kuroiwa T."/>
        </authorList>
    </citation>
    <scope>NUCLEOTIDE SEQUENCE [LARGE SCALE GENOMIC DNA]</scope>
    <source>
        <strain evidence="11 12">10D</strain>
    </source>
</reference>
<evidence type="ECO:0000313" key="12">
    <source>
        <dbReference type="Proteomes" id="UP000007014"/>
    </source>
</evidence>
<feature type="region of interest" description="Disordered" evidence="9">
    <location>
        <begin position="490"/>
        <end position="509"/>
    </location>
</feature>
<dbReference type="Pfam" id="PF00069">
    <property type="entry name" value="Pkinase"/>
    <property type="match status" value="1"/>
</dbReference>
<dbReference type="eggNOG" id="KOG1989">
    <property type="taxonomic scope" value="Eukaryota"/>
</dbReference>